<keyword evidence="1" id="KW-0805">Transcription regulation</keyword>
<keyword evidence="3" id="KW-0804">Transcription</keyword>
<dbReference type="GO" id="GO:0003677">
    <property type="term" value="F:DNA binding"/>
    <property type="evidence" value="ECO:0007669"/>
    <property type="project" value="UniProtKB-KW"/>
</dbReference>
<evidence type="ECO:0000256" key="2">
    <source>
        <dbReference type="ARBA" id="ARBA00023125"/>
    </source>
</evidence>
<dbReference type="InterPro" id="IPR008920">
    <property type="entry name" value="TF_FadR/GntR_C"/>
</dbReference>
<dbReference type="EMBL" id="QJJV01000002">
    <property type="protein sequence ID" value="PXX19891.1"/>
    <property type="molecule type" value="Genomic_DNA"/>
</dbReference>
<dbReference type="PANTHER" id="PTHR43537:SF41">
    <property type="entry name" value="TRANSCRIPTIONAL REGULATORY PROTEIN"/>
    <property type="match status" value="1"/>
</dbReference>
<dbReference type="Gene3D" id="1.20.120.530">
    <property type="entry name" value="GntR ligand-binding domain-like"/>
    <property type="match status" value="1"/>
</dbReference>
<reference evidence="6 7" key="1">
    <citation type="submission" date="2016-10" db="EMBL/GenBank/DDBJ databases">
        <authorList>
            <person name="Varghese N."/>
            <person name="Submissions S."/>
        </authorList>
    </citation>
    <scope>NUCLEOTIDE SEQUENCE [LARGE SCALE GENOMIC DNA]</scope>
    <source>
        <strain evidence="6 7">LMG 22274</strain>
    </source>
</reference>
<name>A0A1A5XM77_9BURK</name>
<organism evidence="6 7">
    <name type="scientific">Paraburkholderia tropica</name>
    <dbReference type="NCBI Taxonomy" id="92647"/>
    <lineage>
        <taxon>Bacteria</taxon>
        <taxon>Pseudomonadati</taxon>
        <taxon>Pseudomonadota</taxon>
        <taxon>Betaproteobacteria</taxon>
        <taxon>Burkholderiales</taxon>
        <taxon>Burkholderiaceae</taxon>
        <taxon>Paraburkholderia</taxon>
    </lineage>
</organism>
<dbReference type="Proteomes" id="UP000183529">
    <property type="component" value="Unassembled WGS sequence"/>
</dbReference>
<dbReference type="SMART" id="SM00895">
    <property type="entry name" value="FCD"/>
    <property type="match status" value="1"/>
</dbReference>
<dbReference type="InterPro" id="IPR011711">
    <property type="entry name" value="GntR_C"/>
</dbReference>
<gene>
    <name evidence="5" type="ORF">C7400_102316</name>
    <name evidence="6" type="ORF">SAMN05216550_101308</name>
</gene>
<dbReference type="AlphaFoldDB" id="A0A1A5XM77"/>
<proteinExistence type="predicted"/>
<dbReference type="Proteomes" id="UP000247515">
    <property type="component" value="Unassembled WGS sequence"/>
</dbReference>
<evidence type="ECO:0000256" key="1">
    <source>
        <dbReference type="ARBA" id="ARBA00023015"/>
    </source>
</evidence>
<evidence type="ECO:0000313" key="5">
    <source>
        <dbReference type="EMBL" id="PXX19891.1"/>
    </source>
</evidence>
<dbReference type="PANTHER" id="PTHR43537">
    <property type="entry name" value="TRANSCRIPTIONAL REGULATOR, GNTR FAMILY"/>
    <property type="match status" value="1"/>
</dbReference>
<dbReference type="InterPro" id="IPR036388">
    <property type="entry name" value="WH-like_DNA-bd_sf"/>
</dbReference>
<dbReference type="InterPro" id="IPR000524">
    <property type="entry name" value="Tscrpt_reg_HTH_GntR"/>
</dbReference>
<dbReference type="GeneID" id="61304910"/>
<dbReference type="GO" id="GO:0003700">
    <property type="term" value="F:DNA-binding transcription factor activity"/>
    <property type="evidence" value="ECO:0007669"/>
    <property type="project" value="InterPro"/>
</dbReference>
<comment type="caution">
    <text evidence="6">The sequence shown here is derived from an EMBL/GenBank/DDBJ whole genome shotgun (WGS) entry which is preliminary data.</text>
</comment>
<dbReference type="PROSITE" id="PS50949">
    <property type="entry name" value="HTH_GNTR"/>
    <property type="match status" value="1"/>
</dbReference>
<accession>A0A1A5XM77</accession>
<dbReference type="SMART" id="SM00345">
    <property type="entry name" value="HTH_GNTR"/>
    <property type="match status" value="1"/>
</dbReference>
<dbReference type="EMBL" id="FNZM01000001">
    <property type="protein sequence ID" value="SEI89027.1"/>
    <property type="molecule type" value="Genomic_DNA"/>
</dbReference>
<evidence type="ECO:0000313" key="8">
    <source>
        <dbReference type="Proteomes" id="UP000247515"/>
    </source>
</evidence>
<evidence type="ECO:0000313" key="7">
    <source>
        <dbReference type="Proteomes" id="UP000183529"/>
    </source>
</evidence>
<dbReference type="Pfam" id="PF07729">
    <property type="entry name" value="FCD"/>
    <property type="match status" value="1"/>
</dbReference>
<dbReference type="RefSeq" id="WP_065057584.1">
    <property type="nucleotide sequence ID" value="NZ_CADFGN010000005.1"/>
</dbReference>
<dbReference type="OrthoDB" id="9799812at2"/>
<evidence type="ECO:0000256" key="3">
    <source>
        <dbReference type="ARBA" id="ARBA00023163"/>
    </source>
</evidence>
<sequence>MTTVQGKEDQRSLPQTIRDQLRDEILRGVLPPGAQLRQESLAERFGASRIPVREALRQLEAEGLVSYQLNRGAVVMAMSTREICELLDIRAALETYAAKLAVPNMVAADIDVMKRILAAYDASTSPADWAEYNRQFHLALCAPANNARLRKMIEEYCLSTTNRYPHLRMSLDTEKGDVQRDHYEIVDACKRRAVDDVVELIERHILDTKREVMAAARMAGLTDQ</sequence>
<dbReference type="SUPFAM" id="SSF46785">
    <property type="entry name" value="Winged helix' DNA-binding domain"/>
    <property type="match status" value="1"/>
</dbReference>
<dbReference type="Pfam" id="PF00392">
    <property type="entry name" value="GntR"/>
    <property type="match status" value="1"/>
</dbReference>
<keyword evidence="8" id="KW-1185">Reference proteome</keyword>
<dbReference type="InterPro" id="IPR036390">
    <property type="entry name" value="WH_DNA-bd_sf"/>
</dbReference>
<evidence type="ECO:0000313" key="6">
    <source>
        <dbReference type="EMBL" id="SEI89027.1"/>
    </source>
</evidence>
<reference evidence="5 8" key="2">
    <citation type="submission" date="2018-05" db="EMBL/GenBank/DDBJ databases">
        <title>Genomic Encyclopedia of Type Strains, Phase IV (KMG-V): Genome sequencing to study the core and pangenomes of soil and plant-associated prokaryotes.</title>
        <authorList>
            <person name="Whitman W."/>
        </authorList>
    </citation>
    <scope>NUCLEOTIDE SEQUENCE [LARGE SCALE GENOMIC DNA]</scope>
    <source>
        <strain evidence="5 8">SIr-6563</strain>
    </source>
</reference>
<dbReference type="PRINTS" id="PR00035">
    <property type="entry name" value="HTHGNTR"/>
</dbReference>
<dbReference type="Gene3D" id="1.10.10.10">
    <property type="entry name" value="Winged helix-like DNA-binding domain superfamily/Winged helix DNA-binding domain"/>
    <property type="match status" value="1"/>
</dbReference>
<keyword evidence="2 6" id="KW-0238">DNA-binding</keyword>
<feature type="domain" description="HTH gntR-type" evidence="4">
    <location>
        <begin position="11"/>
        <end position="78"/>
    </location>
</feature>
<dbReference type="CDD" id="cd07377">
    <property type="entry name" value="WHTH_GntR"/>
    <property type="match status" value="1"/>
</dbReference>
<protein>
    <submittedName>
        <fullName evidence="5">DNA-binding GntR family transcriptional regulator</fullName>
    </submittedName>
    <submittedName>
        <fullName evidence="6">DNA-binding transcriptional regulator, GntR family</fullName>
    </submittedName>
</protein>
<dbReference type="SUPFAM" id="SSF48008">
    <property type="entry name" value="GntR ligand-binding domain-like"/>
    <property type="match status" value="1"/>
</dbReference>
<evidence type="ECO:0000259" key="4">
    <source>
        <dbReference type="PROSITE" id="PS50949"/>
    </source>
</evidence>